<evidence type="ECO:0000313" key="4">
    <source>
        <dbReference type="Proteomes" id="UP000178912"/>
    </source>
</evidence>
<dbReference type="EMBL" id="FJUX01000167">
    <property type="protein sequence ID" value="CZT12763.1"/>
    <property type="molecule type" value="Genomic_DNA"/>
</dbReference>
<sequence>MLRLNPVQILLSCSAAFFILVLFTHFGTDNGITGVSSGITGVMTRGSVKSLMARSEKIWMKTVKQRHEVFEKYGELGFFPAIDGPTYFAFPYSVWDLVPASWNCPHEVERIGRMGDGGKWVCGMSRYEKDSRPCILYSFGVQNESSFEQEMLQRTNCEIWGYDFSVEAFGPAITNEYSSRTHFLKAGIGGSTDEEKTPPFYSIQDLMKKNGHTYIDILKIDVEYAEFEAMTSLLSHTASLMQEFPIGQMLMEIHLFDAYQKMEGPQTLGQFLNWWEELEGRGVRPAWTEPNLLAVTLGLEDQMPRLAEYTFVNVQDRKSLLW</sequence>
<gene>
    <name evidence="3" type="ORF">RAG0_16466</name>
</gene>
<evidence type="ECO:0000256" key="1">
    <source>
        <dbReference type="SAM" id="Phobius"/>
    </source>
</evidence>
<dbReference type="PANTHER" id="PTHR32026:SF10">
    <property type="entry name" value="METHYLTRANSFERASE-LIKE PROTEIN 24-RELATED"/>
    <property type="match status" value="1"/>
</dbReference>
<keyword evidence="1" id="KW-0812">Transmembrane</keyword>
<keyword evidence="1" id="KW-0472">Membrane</keyword>
<protein>
    <recommendedName>
        <fullName evidence="2">Methyltransferase domain-containing protein</fullName>
    </recommendedName>
</protein>
<dbReference type="InterPro" id="IPR025714">
    <property type="entry name" value="Methyltranfer_dom"/>
</dbReference>
<reference evidence="4" key="1">
    <citation type="submission" date="2016-03" db="EMBL/GenBank/DDBJ databases">
        <authorList>
            <person name="Guldener U."/>
        </authorList>
    </citation>
    <scope>NUCLEOTIDE SEQUENCE [LARGE SCALE GENOMIC DNA]</scope>
    <source>
        <strain evidence="4">04CH-RAC-A.6.1</strain>
    </source>
</reference>
<name>A0A1E1LQJ1_9HELO</name>
<dbReference type="Proteomes" id="UP000178912">
    <property type="component" value="Unassembled WGS sequence"/>
</dbReference>
<dbReference type="OrthoDB" id="10006218at2759"/>
<dbReference type="InterPro" id="IPR026913">
    <property type="entry name" value="METTL24"/>
</dbReference>
<evidence type="ECO:0000313" key="3">
    <source>
        <dbReference type="EMBL" id="CZT12763.1"/>
    </source>
</evidence>
<feature type="transmembrane region" description="Helical" evidence="1">
    <location>
        <begin position="7"/>
        <end position="27"/>
    </location>
</feature>
<proteinExistence type="predicted"/>
<dbReference type="Pfam" id="PF13383">
    <property type="entry name" value="Methyltransf_22"/>
    <property type="match status" value="1"/>
</dbReference>
<organism evidence="3 4">
    <name type="scientific">Rhynchosporium agropyri</name>
    <dbReference type="NCBI Taxonomy" id="914238"/>
    <lineage>
        <taxon>Eukaryota</taxon>
        <taxon>Fungi</taxon>
        <taxon>Dikarya</taxon>
        <taxon>Ascomycota</taxon>
        <taxon>Pezizomycotina</taxon>
        <taxon>Leotiomycetes</taxon>
        <taxon>Helotiales</taxon>
        <taxon>Ploettnerulaceae</taxon>
        <taxon>Rhynchosporium</taxon>
    </lineage>
</organism>
<dbReference type="PANTHER" id="PTHR32026">
    <property type="entry name" value="METHYLTRANSFERASE-LIKE PROTEIN 24"/>
    <property type="match status" value="1"/>
</dbReference>
<dbReference type="AlphaFoldDB" id="A0A1E1LQJ1"/>
<keyword evidence="4" id="KW-1185">Reference proteome</keyword>
<evidence type="ECO:0000259" key="2">
    <source>
        <dbReference type="Pfam" id="PF13383"/>
    </source>
</evidence>
<keyword evidence="1" id="KW-1133">Transmembrane helix</keyword>
<feature type="domain" description="Methyltransferase" evidence="2">
    <location>
        <begin position="102"/>
        <end position="273"/>
    </location>
</feature>
<accession>A0A1E1LQJ1</accession>